<protein>
    <submittedName>
        <fullName evidence="6">Unannotated protein</fullName>
    </submittedName>
</protein>
<organism evidence="6">
    <name type="scientific">freshwater metagenome</name>
    <dbReference type="NCBI Taxonomy" id="449393"/>
    <lineage>
        <taxon>unclassified sequences</taxon>
        <taxon>metagenomes</taxon>
        <taxon>ecological metagenomes</taxon>
    </lineage>
</organism>
<name>A0A6J7TS31_9ZZZZ</name>
<evidence type="ECO:0000313" key="6">
    <source>
        <dbReference type="EMBL" id="CAB5055960.1"/>
    </source>
</evidence>
<gene>
    <name evidence="2" type="ORF">UFOPK2593_01048</name>
    <name evidence="3" type="ORF">UFOPK2894_01438</name>
    <name evidence="4" type="ORF">UFOPK3492_00268</name>
    <name evidence="5" type="ORF">UFOPK4234_01414</name>
    <name evidence="6" type="ORF">UFOPK4295_01411</name>
</gene>
<dbReference type="InterPro" id="IPR025989">
    <property type="entry name" value="Virulence_F_dom"/>
</dbReference>
<dbReference type="EMBL" id="CAFBQA010000106">
    <property type="protein sequence ID" value="CAB5042096.1"/>
    <property type="molecule type" value="Genomic_DNA"/>
</dbReference>
<evidence type="ECO:0000313" key="2">
    <source>
        <dbReference type="EMBL" id="CAB4708787.1"/>
    </source>
</evidence>
<feature type="domain" description="Virulence factor" evidence="1">
    <location>
        <begin position="9"/>
        <end position="90"/>
    </location>
</feature>
<evidence type="ECO:0000313" key="3">
    <source>
        <dbReference type="EMBL" id="CAB4784912.1"/>
    </source>
</evidence>
<sequence length="98" mass="11075">MAEYQITRWREIPSMVVARSGEEVSKISLSNRFQEAIDEAAMRLGEIDADAYMNGWNRDPWVERSGAPAEVTEAIAAELESEFSEENINLILNQIGEK</sequence>
<reference evidence="6" key="1">
    <citation type="submission" date="2020-05" db="EMBL/GenBank/DDBJ databases">
        <authorList>
            <person name="Chiriac C."/>
            <person name="Salcher M."/>
            <person name="Ghai R."/>
            <person name="Kavagutti S V."/>
        </authorList>
    </citation>
    <scope>NUCLEOTIDE SEQUENCE</scope>
</reference>
<dbReference type="EMBL" id="CAEZXW010000070">
    <property type="protein sequence ID" value="CAB4708787.1"/>
    <property type="molecule type" value="Genomic_DNA"/>
</dbReference>
<evidence type="ECO:0000313" key="5">
    <source>
        <dbReference type="EMBL" id="CAB5042096.1"/>
    </source>
</evidence>
<dbReference type="EMBL" id="CAEZZQ010000121">
    <property type="protein sequence ID" value="CAB4784912.1"/>
    <property type="molecule type" value="Genomic_DNA"/>
</dbReference>
<evidence type="ECO:0000259" key="1">
    <source>
        <dbReference type="Pfam" id="PF13769"/>
    </source>
</evidence>
<dbReference type="EMBL" id="CAFBQF010000097">
    <property type="protein sequence ID" value="CAB5055960.1"/>
    <property type="molecule type" value="Genomic_DNA"/>
</dbReference>
<dbReference type="Pfam" id="PF13769">
    <property type="entry name" value="Virulence_fact"/>
    <property type="match status" value="1"/>
</dbReference>
<dbReference type="AlphaFoldDB" id="A0A6J7TS31"/>
<accession>A0A6J7TS31</accession>
<dbReference type="EMBL" id="CAFBMD010000010">
    <property type="protein sequence ID" value="CAB4890011.1"/>
    <property type="molecule type" value="Genomic_DNA"/>
</dbReference>
<proteinExistence type="predicted"/>
<evidence type="ECO:0000313" key="4">
    <source>
        <dbReference type="EMBL" id="CAB4890011.1"/>
    </source>
</evidence>